<dbReference type="PANTHER" id="PTHR38454:SF1">
    <property type="entry name" value="INTEGRAL MEMBRANE PROTEIN"/>
    <property type="match status" value="1"/>
</dbReference>
<name>A0ABS2K4I9_9GAMM</name>
<comment type="caution">
    <text evidence="2">The sequence shown here is derived from an EMBL/GenBank/DDBJ whole genome shotgun (WGS) entry which is preliminary data.</text>
</comment>
<keyword evidence="1" id="KW-0472">Membrane</keyword>
<feature type="transmembrane region" description="Helical" evidence="1">
    <location>
        <begin position="416"/>
        <end position="435"/>
    </location>
</feature>
<dbReference type="Proteomes" id="UP001430149">
    <property type="component" value="Unassembled WGS sequence"/>
</dbReference>
<keyword evidence="1" id="KW-1133">Transmembrane helix</keyword>
<dbReference type="EMBL" id="JADIKE010000036">
    <property type="protein sequence ID" value="MBM7126137.1"/>
    <property type="molecule type" value="Genomic_DNA"/>
</dbReference>
<gene>
    <name evidence="2" type="ORF">ISP19_12230</name>
</gene>
<protein>
    <recommendedName>
        <fullName evidence="4">YfhO family protein</fullName>
    </recommendedName>
</protein>
<evidence type="ECO:0000256" key="1">
    <source>
        <dbReference type="SAM" id="Phobius"/>
    </source>
</evidence>
<feature type="transmembrane region" description="Helical" evidence="1">
    <location>
        <begin position="226"/>
        <end position="244"/>
    </location>
</feature>
<feature type="transmembrane region" description="Helical" evidence="1">
    <location>
        <begin position="366"/>
        <end position="385"/>
    </location>
</feature>
<accession>A0ABS2K4I9</accession>
<keyword evidence="3" id="KW-1185">Reference proteome</keyword>
<organism evidence="2 3">
    <name type="scientific">Dyella flava</name>
    <dbReference type="NCBI Taxonomy" id="1920170"/>
    <lineage>
        <taxon>Bacteria</taxon>
        <taxon>Pseudomonadati</taxon>
        <taxon>Pseudomonadota</taxon>
        <taxon>Gammaproteobacteria</taxon>
        <taxon>Lysobacterales</taxon>
        <taxon>Rhodanobacteraceae</taxon>
        <taxon>Dyella</taxon>
    </lineage>
</organism>
<proteinExistence type="predicted"/>
<dbReference type="PANTHER" id="PTHR38454">
    <property type="entry name" value="INTEGRAL MEMBRANE PROTEIN-RELATED"/>
    <property type="match status" value="1"/>
</dbReference>
<feature type="transmembrane region" description="Helical" evidence="1">
    <location>
        <begin position="325"/>
        <end position="346"/>
    </location>
</feature>
<feature type="transmembrane region" description="Helical" evidence="1">
    <location>
        <begin position="97"/>
        <end position="117"/>
    </location>
</feature>
<sequence>MDHTKPYFRQLFAALFLIWLVLNLPLLLGIRVLPWDAMDEFYPTVYFNVHSLRLGLAPWWNPHIYAGYPQIADPQGMLFSPLLMAWMLLREAPGPTWFTWGVLLHVLMGGTAMLGLLRRDGANALGALLGATVFMAGGVAASRLEHTPIVIAYAYAPVILLSLRHFLAVPGIGRGALFGLAAGAMCTQLVQVSYLLTLMIAVYALAGTWLHWMRYDTSSRWRWCTGILVAMACALALSLPQLLLSWGYMGLSNRTVLPLSSIAIASLDLRAFLTLLDPNAFHALRGKYSGPASLVEAYLYIGTLPLLMLAGMGGVWRDLQQRRQLLFFAASASFACLYMLGSNTPFYAWLYSWMPGMQHLRRPVDAAYLFNLSLAIVAGLSASHLKLQSRRQLTILLALSTCLLALASFHMRDSHVRWQAGSLAAAAVAFVALCFMQRPCGTRTKTLWLLLILVVDYRCFNLNGSFNESRNVIARFSESPSVIFLGKRLLDDGQPSPRIETLNTGTDWDNQVTLHDMYSTQGYNPLRYELYASWYGARESSLFGRADTLFNPAPDSVLNQLLDVKYLVVGSRPDARPVSPPAGFTRIFTGQHEDIWQAGHAYAPWLTPIHAHLLAAGELPPADAFSATNFNDWLWLTPRDKDDENEDHAVASTCTDRIQATMLSMTPTSTTFLTNAPHPGWLVVSELDFPGWKAELEGKPLPIHRANGMFRAVCVPGGKHRLRFSFHPWAMVAYTWNHRQLNQQL</sequence>
<evidence type="ECO:0000313" key="3">
    <source>
        <dbReference type="Proteomes" id="UP001430149"/>
    </source>
</evidence>
<feature type="transmembrane region" description="Helical" evidence="1">
    <location>
        <begin position="150"/>
        <end position="169"/>
    </location>
</feature>
<feature type="transmembrane region" description="Helical" evidence="1">
    <location>
        <begin position="176"/>
        <end position="206"/>
    </location>
</feature>
<evidence type="ECO:0008006" key="4">
    <source>
        <dbReference type="Google" id="ProtNLM"/>
    </source>
</evidence>
<feature type="transmembrane region" description="Helical" evidence="1">
    <location>
        <begin position="12"/>
        <end position="33"/>
    </location>
</feature>
<reference evidence="2" key="1">
    <citation type="submission" date="2020-10" db="EMBL/GenBank/DDBJ databases">
        <title>Phylogeny of dyella-like bacteria.</title>
        <authorList>
            <person name="Fu J."/>
        </authorList>
    </citation>
    <scope>NUCLEOTIDE SEQUENCE</scope>
    <source>
        <strain evidence="2">DHOC52</strain>
    </source>
</reference>
<feature type="transmembrane region" description="Helical" evidence="1">
    <location>
        <begin position="256"/>
        <end position="277"/>
    </location>
</feature>
<evidence type="ECO:0000313" key="2">
    <source>
        <dbReference type="EMBL" id="MBM7126137.1"/>
    </source>
</evidence>
<feature type="transmembrane region" description="Helical" evidence="1">
    <location>
        <begin position="392"/>
        <end position="410"/>
    </location>
</feature>
<dbReference type="InterPro" id="IPR018580">
    <property type="entry name" value="Uncharacterised_YfhO"/>
</dbReference>
<feature type="transmembrane region" description="Helical" evidence="1">
    <location>
        <begin position="297"/>
        <end position="316"/>
    </location>
</feature>
<feature type="transmembrane region" description="Helical" evidence="1">
    <location>
        <begin position="124"/>
        <end position="144"/>
    </location>
</feature>
<dbReference type="RefSeq" id="WP_204682514.1">
    <property type="nucleotide sequence ID" value="NZ_BSNR01000002.1"/>
</dbReference>
<keyword evidence="1" id="KW-0812">Transmembrane</keyword>